<keyword evidence="1" id="KW-0539">Nucleus</keyword>
<gene>
    <name evidence="3" type="ORF">AB675_857</name>
</gene>
<evidence type="ECO:0000256" key="1">
    <source>
        <dbReference type="ARBA" id="ARBA00023242"/>
    </source>
</evidence>
<dbReference type="EMBL" id="LFJN01000001">
    <property type="protein sequence ID" value="KPI45732.1"/>
    <property type="molecule type" value="Genomic_DNA"/>
</dbReference>
<evidence type="ECO:0000259" key="2">
    <source>
        <dbReference type="SMART" id="SM00906"/>
    </source>
</evidence>
<protein>
    <recommendedName>
        <fullName evidence="2">Xylanolytic transcriptional activator regulatory domain-containing protein</fullName>
    </recommendedName>
</protein>
<comment type="caution">
    <text evidence="3">The sequence shown here is derived from an EMBL/GenBank/DDBJ whole genome shotgun (WGS) entry which is preliminary data.</text>
</comment>
<keyword evidence="4" id="KW-1185">Reference proteome</keyword>
<organism evidence="3 4">
    <name type="scientific">Cyphellophora attinorum</name>
    <dbReference type="NCBI Taxonomy" id="1664694"/>
    <lineage>
        <taxon>Eukaryota</taxon>
        <taxon>Fungi</taxon>
        <taxon>Dikarya</taxon>
        <taxon>Ascomycota</taxon>
        <taxon>Pezizomycotina</taxon>
        <taxon>Eurotiomycetes</taxon>
        <taxon>Chaetothyriomycetidae</taxon>
        <taxon>Chaetothyriales</taxon>
        <taxon>Cyphellophoraceae</taxon>
        <taxon>Cyphellophora</taxon>
    </lineage>
</organism>
<accession>A0A0N1I1I2</accession>
<dbReference type="GeneID" id="28740905"/>
<dbReference type="AlphaFoldDB" id="A0A0N1I1I2"/>
<dbReference type="Proteomes" id="UP000038010">
    <property type="component" value="Unassembled WGS sequence"/>
</dbReference>
<dbReference type="STRING" id="1664694.A0A0N1I1I2"/>
<dbReference type="GO" id="GO:0008270">
    <property type="term" value="F:zinc ion binding"/>
    <property type="evidence" value="ECO:0007669"/>
    <property type="project" value="InterPro"/>
</dbReference>
<name>A0A0N1I1I2_9EURO</name>
<dbReference type="Pfam" id="PF04082">
    <property type="entry name" value="Fungal_trans"/>
    <property type="match status" value="1"/>
</dbReference>
<dbReference type="SMART" id="SM00906">
    <property type="entry name" value="Fungal_trans"/>
    <property type="match status" value="1"/>
</dbReference>
<dbReference type="GO" id="GO:0006351">
    <property type="term" value="P:DNA-templated transcription"/>
    <property type="evidence" value="ECO:0007669"/>
    <property type="project" value="InterPro"/>
</dbReference>
<dbReference type="GO" id="GO:0003677">
    <property type="term" value="F:DNA binding"/>
    <property type="evidence" value="ECO:0007669"/>
    <property type="project" value="InterPro"/>
</dbReference>
<dbReference type="PANTHER" id="PTHR46910">
    <property type="entry name" value="TRANSCRIPTION FACTOR PDR1"/>
    <property type="match status" value="1"/>
</dbReference>
<dbReference type="InterPro" id="IPR050987">
    <property type="entry name" value="AtrR-like"/>
</dbReference>
<reference evidence="3 4" key="1">
    <citation type="submission" date="2015-06" db="EMBL/GenBank/DDBJ databases">
        <title>Draft genome of the ant-associated black yeast Phialophora attae CBS 131958.</title>
        <authorList>
            <person name="Moreno L.F."/>
            <person name="Stielow B.J."/>
            <person name="de Hoog S."/>
            <person name="Vicente V.A."/>
            <person name="Weiss V.A."/>
            <person name="de Vries M."/>
            <person name="Cruz L.M."/>
            <person name="Souza E.M."/>
        </authorList>
    </citation>
    <scope>NUCLEOTIDE SEQUENCE [LARGE SCALE GENOMIC DNA]</scope>
    <source>
        <strain evidence="3 4">CBS 131958</strain>
    </source>
</reference>
<feature type="domain" description="Xylanolytic transcriptional activator regulatory" evidence="2">
    <location>
        <begin position="111"/>
        <end position="184"/>
    </location>
</feature>
<dbReference type="GO" id="GO:0003700">
    <property type="term" value="F:DNA-binding transcription factor activity"/>
    <property type="evidence" value="ECO:0007669"/>
    <property type="project" value="InterPro"/>
</dbReference>
<dbReference type="CDD" id="cd12148">
    <property type="entry name" value="fungal_TF_MHR"/>
    <property type="match status" value="1"/>
</dbReference>
<dbReference type="RefSeq" id="XP_018005695.1">
    <property type="nucleotide sequence ID" value="XM_018149036.1"/>
</dbReference>
<dbReference type="VEuPathDB" id="FungiDB:AB675_857"/>
<sequence length="427" mass="47770">MIVILEGFLRDFNSVLPLFNPQTVRRLVTDFYRSLPGRQDPVVFAAMNVVLGLSHRHAVNGKSHAGDAAEYLRRAQSVVTEVILGETHLLNIQVLLGMVILLRGSRDDQTLLILVATAMRLAHKLGLHDRATSQLLDSASAAERANVFWIAYVLDKHISMAMKQPSVQLDDDIDLDLPSDYMLEHTPEALTVGSGAITSTDELLKPDYFRARIQLASIEGGVYDYLYSTRAQKRNAEERAHALDSVARALKAWKASMATDFGDASVVRRTSPETLHFVTELHATAFQCATLINHAHAWNPKWVTDIRTTALNGTALLLPPSWQEVVFEARKLMDLFHALPEMEPANFWVSGCSYISALMIVTANLVNNSLDRKAMIHDRLVDIGIEKLTTMSDRTGSQQLLEFRDMCQELKQNSRLHLGMQQTLPVY</sequence>
<proteinExistence type="predicted"/>
<evidence type="ECO:0000313" key="4">
    <source>
        <dbReference type="Proteomes" id="UP000038010"/>
    </source>
</evidence>
<dbReference type="OrthoDB" id="2123952at2759"/>
<dbReference type="PANTHER" id="PTHR46910:SF25">
    <property type="entry name" value="ABC-TRANSPORTER-REGULATING TRANSCRIPTION FACTOR"/>
    <property type="match status" value="1"/>
</dbReference>
<dbReference type="InterPro" id="IPR007219">
    <property type="entry name" value="XnlR_reg_dom"/>
</dbReference>
<evidence type="ECO:0000313" key="3">
    <source>
        <dbReference type="EMBL" id="KPI45732.1"/>
    </source>
</evidence>